<feature type="chain" id="PRO_5020501348" evidence="1">
    <location>
        <begin position="21"/>
        <end position="385"/>
    </location>
</feature>
<organism evidence="2 3">
    <name type="scientific">Luteibacter rhizovicinus</name>
    <dbReference type="NCBI Taxonomy" id="242606"/>
    <lineage>
        <taxon>Bacteria</taxon>
        <taxon>Pseudomonadati</taxon>
        <taxon>Pseudomonadota</taxon>
        <taxon>Gammaproteobacteria</taxon>
        <taxon>Lysobacterales</taxon>
        <taxon>Rhodanobacteraceae</taxon>
        <taxon>Luteibacter</taxon>
    </lineage>
</organism>
<keyword evidence="3" id="KW-1185">Reference proteome</keyword>
<accession>A0A4R3YIZ2</accession>
<evidence type="ECO:0000313" key="3">
    <source>
        <dbReference type="Proteomes" id="UP000295645"/>
    </source>
</evidence>
<comment type="caution">
    <text evidence="2">The sequence shown here is derived from an EMBL/GenBank/DDBJ whole genome shotgun (WGS) entry which is preliminary data.</text>
</comment>
<reference evidence="2 3" key="1">
    <citation type="submission" date="2019-03" db="EMBL/GenBank/DDBJ databases">
        <title>Above-ground endophytic microbial communities from plants in different locations in the United States.</title>
        <authorList>
            <person name="Frank C."/>
        </authorList>
    </citation>
    <scope>NUCLEOTIDE SEQUENCE [LARGE SCALE GENOMIC DNA]</scope>
    <source>
        <strain evidence="2 3">LP_13_YM</strain>
    </source>
</reference>
<proteinExistence type="predicted"/>
<evidence type="ECO:0000313" key="2">
    <source>
        <dbReference type="EMBL" id="TCV92022.1"/>
    </source>
</evidence>
<name>A0A4R3YIZ2_9GAMM</name>
<dbReference type="EMBL" id="SMCS01000008">
    <property type="protein sequence ID" value="TCV92022.1"/>
    <property type="molecule type" value="Genomic_DNA"/>
</dbReference>
<feature type="signal peptide" evidence="1">
    <location>
        <begin position="1"/>
        <end position="20"/>
    </location>
</feature>
<dbReference type="Proteomes" id="UP000295645">
    <property type="component" value="Unassembled WGS sequence"/>
</dbReference>
<keyword evidence="1" id="KW-0732">Signal</keyword>
<protein>
    <submittedName>
        <fullName evidence="2">Uncharacterized protein</fullName>
    </submittedName>
</protein>
<evidence type="ECO:0000256" key="1">
    <source>
        <dbReference type="SAM" id="SignalP"/>
    </source>
</evidence>
<sequence length="385" mass="41869">MKPWPRFVLFASVLPFTATAAPPPPGDFLKVLLHERISVEGAHLAVALSDDDYIRAWMIDPVSPYSGIKEGSRYTPGAAVLQAIASVSVPGHPMSVEGAIDAALWDYGSTKARLNDDIPLSALPSRFTNVFAGASAVKAGIEPDIFFKALALTGEENHIVAANYAVAVQTLKELLDGAPAERHFALGLRKDILTRFLDTNGPQDLPDYDRFYLMRLLDGEMSRWKAGGLSAYGIRELPAVLRVARAAAAFRDLAPYDNGQPCNADGTFRSYIAGGGGADLRPLCHVDATDRAVYAWYVRDYREQIVSREPKGDSSTLFIDRMIGPMLNMRQGRLGSLSPHMSGFTSRVEVFEAKMAKQLLAEGKIAALDAEVVSDRALRLTCGRI</sequence>
<dbReference type="AlphaFoldDB" id="A0A4R3YIZ2"/>
<gene>
    <name evidence="2" type="ORF">EC912_10813</name>
</gene>